<feature type="chain" id="PRO_5017279817" description="DUF4352 domain-containing protein" evidence="1">
    <location>
        <begin position="23"/>
        <end position="181"/>
    </location>
</feature>
<evidence type="ECO:0000256" key="1">
    <source>
        <dbReference type="SAM" id="SignalP"/>
    </source>
</evidence>
<dbReference type="Proteomes" id="UP000242849">
    <property type="component" value="Unassembled WGS sequence"/>
</dbReference>
<accession>A0A1H5FPM0</accession>
<keyword evidence="3" id="KW-1185">Reference proteome</keyword>
<evidence type="ECO:0000313" key="2">
    <source>
        <dbReference type="EMBL" id="SEE04858.1"/>
    </source>
</evidence>
<sequence>MNRISPLAITLAFALGTPAAFAEEAATHSSSIKDSAKAAVSTAITAGKNLLGGVSDGVTEGRVEAQGADGSIVVSSLDQLDGQVSVQLLKVYTAEGGNLNALLGFKNTTDKPLRLINLRMTGALLAIDQEGYSSAPLPGLVNPDDVTIPALTGVRQKFVFEGPVEGVQSIRLWGRDFEVKK</sequence>
<proteinExistence type="predicted"/>
<feature type="signal peptide" evidence="1">
    <location>
        <begin position="1"/>
        <end position="22"/>
    </location>
</feature>
<dbReference type="EMBL" id="FNSC01000001">
    <property type="protein sequence ID" value="SEE04858.1"/>
    <property type="molecule type" value="Genomic_DNA"/>
</dbReference>
<gene>
    <name evidence="2" type="ORF">SAMN05421553_3919</name>
</gene>
<dbReference type="OrthoDB" id="6880259at2"/>
<reference evidence="3" key="1">
    <citation type="submission" date="2016-10" db="EMBL/GenBank/DDBJ databases">
        <authorList>
            <person name="Varghese N."/>
            <person name="Submissions S."/>
        </authorList>
    </citation>
    <scope>NUCLEOTIDE SEQUENCE [LARGE SCALE GENOMIC DNA]</scope>
    <source>
        <strain evidence="3">DSM 12111</strain>
    </source>
</reference>
<protein>
    <recommendedName>
        <fullName evidence="4">DUF4352 domain-containing protein</fullName>
    </recommendedName>
</protein>
<dbReference type="AlphaFoldDB" id="A0A1H5FPM0"/>
<keyword evidence="1" id="KW-0732">Signal</keyword>
<organism evidence="2 3">
    <name type="scientific">Pseudomonas anguilliseptica</name>
    <dbReference type="NCBI Taxonomy" id="53406"/>
    <lineage>
        <taxon>Bacteria</taxon>
        <taxon>Pseudomonadati</taxon>
        <taxon>Pseudomonadota</taxon>
        <taxon>Gammaproteobacteria</taxon>
        <taxon>Pseudomonadales</taxon>
        <taxon>Pseudomonadaceae</taxon>
        <taxon>Pseudomonas</taxon>
    </lineage>
</organism>
<evidence type="ECO:0000313" key="3">
    <source>
        <dbReference type="Proteomes" id="UP000242849"/>
    </source>
</evidence>
<evidence type="ECO:0008006" key="4">
    <source>
        <dbReference type="Google" id="ProtNLM"/>
    </source>
</evidence>
<name>A0A1H5FPM0_PSEAG</name>
<dbReference type="RefSeq" id="WP_090386049.1">
    <property type="nucleotide sequence ID" value="NZ_CP156749.1"/>
</dbReference>